<sequence length="80" mass="8826">MPGETTDEESVQNLTGVPEMDKAPVVNGTNVETLPRGTGKQLQGAYDVSEHQAHKECTDQDQLNTNIPRWHVQTGPHLTF</sequence>
<evidence type="ECO:0000256" key="1">
    <source>
        <dbReference type="SAM" id="MobiDB-lite"/>
    </source>
</evidence>
<dbReference type="EMBL" id="OB793334">
    <property type="protein sequence ID" value="CAD7427000.1"/>
    <property type="molecule type" value="Genomic_DNA"/>
</dbReference>
<evidence type="ECO:0000313" key="2">
    <source>
        <dbReference type="EMBL" id="CAD7427000.1"/>
    </source>
</evidence>
<proteinExistence type="predicted"/>
<gene>
    <name evidence="2" type="ORF">TMSB3V08_LOCUS3866</name>
</gene>
<organism evidence="2">
    <name type="scientific">Timema monikensis</name>
    <dbReference type="NCBI Taxonomy" id="170555"/>
    <lineage>
        <taxon>Eukaryota</taxon>
        <taxon>Metazoa</taxon>
        <taxon>Ecdysozoa</taxon>
        <taxon>Arthropoda</taxon>
        <taxon>Hexapoda</taxon>
        <taxon>Insecta</taxon>
        <taxon>Pterygota</taxon>
        <taxon>Neoptera</taxon>
        <taxon>Polyneoptera</taxon>
        <taxon>Phasmatodea</taxon>
        <taxon>Timematodea</taxon>
        <taxon>Timematoidea</taxon>
        <taxon>Timematidae</taxon>
        <taxon>Timema</taxon>
    </lineage>
</organism>
<feature type="region of interest" description="Disordered" evidence="1">
    <location>
        <begin position="1"/>
        <end position="23"/>
    </location>
</feature>
<name>A0A7R9E412_9NEOP</name>
<accession>A0A7R9E412</accession>
<protein>
    <submittedName>
        <fullName evidence="2">Uncharacterized protein</fullName>
    </submittedName>
</protein>
<dbReference type="AlphaFoldDB" id="A0A7R9E412"/>
<feature type="compositionally biased region" description="Acidic residues" evidence="1">
    <location>
        <begin position="1"/>
        <end position="10"/>
    </location>
</feature>
<reference evidence="2" key="1">
    <citation type="submission" date="2020-11" db="EMBL/GenBank/DDBJ databases">
        <authorList>
            <person name="Tran Van P."/>
        </authorList>
    </citation>
    <scope>NUCLEOTIDE SEQUENCE</scope>
</reference>